<dbReference type="SMR" id="A0A1E3BNP8"/>
<dbReference type="FunFam" id="2.60.40.420:FF:000021">
    <property type="entry name" value="Extracellular dihydrogeodin oxidase/laccase"/>
    <property type="match status" value="1"/>
</dbReference>
<comment type="caution">
    <text evidence="16">The sequence shown here is derived from an EMBL/GenBank/DDBJ whole genome shotgun (WGS) entry which is preliminary data.</text>
</comment>
<keyword evidence="17" id="KW-1185">Reference proteome</keyword>
<evidence type="ECO:0000256" key="9">
    <source>
        <dbReference type="ARBA" id="ARBA00023157"/>
    </source>
</evidence>
<dbReference type="STRING" id="573508.A0A1E3BNP8"/>
<comment type="similarity">
    <text evidence="3">Belongs to the multicopper oxidase family.</text>
</comment>
<name>A0A1E3BNP8_ASPCR</name>
<keyword evidence="10" id="KW-0325">Glycoprotein</keyword>
<evidence type="ECO:0000256" key="5">
    <source>
        <dbReference type="ARBA" id="ARBA00022723"/>
    </source>
</evidence>
<dbReference type="CDD" id="cd13854">
    <property type="entry name" value="CuRO_1_MaLCC_like"/>
    <property type="match status" value="1"/>
</dbReference>
<evidence type="ECO:0000313" key="17">
    <source>
        <dbReference type="Proteomes" id="UP000094569"/>
    </source>
</evidence>
<sequence>MFLPLFSSLVALPAVLGAALIPKDTTACVHSAANRSCWSDEFDISTNYYEKVPGTGVVREYWLNIENTTAAPDGVELPAQLINGSFPGPTIIADWGDTVVVHVTNSLQNSGTGLHFHGIRQNWTDQMDGVPSITQCPIAPGDSYTYKWRAVEYGTGWYHSHFYVQAWDSVFGGILINGPATANYDVDLGHIFLNDWYHYTADQLDSQAATGGPPTAINGLINGTNAYNDMLGSRFETVFKANTRYRLRLVNAAADNHFRFMIDNHTWSIGMGQRYDVIVTAKDLASGNFWLRAIPQEACSETSAVDNVKGIIRYDNSSTADPTTSAYSYTDSCADEDSSNLVPYLPLNASDTYTYGEDEEVAVQVTDNALLWTMNKTSFRTEWENPTLMQVANGSTSFTAKQHVIQLPQANQWVSFVIHSPFAQDHPMHLHGHDFLILASGYGDFDSSPIIQSSLVNAPRRDVAMLPASGYLAIAFRTDNPGAWLMHCHIAWHTAEGFAVQILERKSEISIDRSQLDSTCTNWNKYVAAKDVTQHDSGV</sequence>
<dbReference type="OrthoDB" id="2121828at2759"/>
<keyword evidence="6 12" id="KW-0732">Signal</keyword>
<feature type="signal peptide" evidence="12">
    <location>
        <begin position="1"/>
        <end position="17"/>
    </location>
</feature>
<dbReference type="Pfam" id="PF07732">
    <property type="entry name" value="Cu-oxidase_3"/>
    <property type="match status" value="1"/>
</dbReference>
<keyword evidence="11" id="KW-0439">Lignin degradation</keyword>
<reference evidence="16 17" key="1">
    <citation type="journal article" date="2016" name="BMC Genomics">
        <title>Comparative genomic and transcriptomic analyses of the Fuzhuan brick tea-fermentation fungus Aspergillus cristatus.</title>
        <authorList>
            <person name="Ge Y."/>
            <person name="Wang Y."/>
            <person name="Liu Y."/>
            <person name="Tan Y."/>
            <person name="Ren X."/>
            <person name="Zhang X."/>
            <person name="Hyde K.D."/>
            <person name="Liu Y."/>
            <person name="Liu Z."/>
        </authorList>
    </citation>
    <scope>NUCLEOTIDE SEQUENCE [LARGE SCALE GENOMIC DNA]</scope>
    <source>
        <strain evidence="16 17">GZAAS20.1005</strain>
    </source>
</reference>
<keyword evidence="9" id="KW-1015">Disulfide bond</keyword>
<dbReference type="GO" id="GO:0005507">
    <property type="term" value="F:copper ion binding"/>
    <property type="evidence" value="ECO:0007669"/>
    <property type="project" value="InterPro"/>
</dbReference>
<feature type="domain" description="Plastocyanin-like" evidence="13">
    <location>
        <begin position="191"/>
        <end position="316"/>
    </location>
</feature>
<protein>
    <recommendedName>
        <fullName evidence="4">laccase</fullName>
        <ecNumber evidence="4">1.10.3.2</ecNumber>
    </recommendedName>
</protein>
<dbReference type="GO" id="GO:0046274">
    <property type="term" value="P:lignin catabolic process"/>
    <property type="evidence" value="ECO:0007669"/>
    <property type="project" value="UniProtKB-KW"/>
</dbReference>
<evidence type="ECO:0000256" key="10">
    <source>
        <dbReference type="ARBA" id="ARBA00023180"/>
    </source>
</evidence>
<evidence type="ECO:0000256" key="8">
    <source>
        <dbReference type="ARBA" id="ARBA00023008"/>
    </source>
</evidence>
<dbReference type="EC" id="1.10.3.2" evidence="4"/>
<evidence type="ECO:0000259" key="13">
    <source>
        <dbReference type="Pfam" id="PF00394"/>
    </source>
</evidence>
<comment type="catalytic activity">
    <reaction evidence="1">
        <text>4 hydroquinone + O2 = 4 benzosemiquinone + 2 H2O</text>
        <dbReference type="Rhea" id="RHEA:11276"/>
        <dbReference type="ChEBI" id="CHEBI:15377"/>
        <dbReference type="ChEBI" id="CHEBI:15379"/>
        <dbReference type="ChEBI" id="CHEBI:17594"/>
        <dbReference type="ChEBI" id="CHEBI:17977"/>
        <dbReference type="EC" id="1.10.3.2"/>
    </reaction>
</comment>
<dbReference type="PANTHER" id="PTHR11709:SF502">
    <property type="entry name" value="MULTICOPPER OXIDASE"/>
    <property type="match status" value="1"/>
</dbReference>
<organism evidence="16 17">
    <name type="scientific">Aspergillus cristatus</name>
    <name type="common">Chinese Fuzhuan brick tea-fermentation fungus</name>
    <name type="synonym">Eurotium cristatum</name>
    <dbReference type="NCBI Taxonomy" id="573508"/>
    <lineage>
        <taxon>Eukaryota</taxon>
        <taxon>Fungi</taxon>
        <taxon>Dikarya</taxon>
        <taxon>Ascomycota</taxon>
        <taxon>Pezizomycotina</taxon>
        <taxon>Eurotiomycetes</taxon>
        <taxon>Eurotiomycetidae</taxon>
        <taxon>Eurotiales</taxon>
        <taxon>Aspergillaceae</taxon>
        <taxon>Aspergillus</taxon>
        <taxon>Aspergillus subgen. Aspergillus</taxon>
    </lineage>
</organism>
<dbReference type="Pfam" id="PF00394">
    <property type="entry name" value="Cu-oxidase"/>
    <property type="match status" value="1"/>
</dbReference>
<dbReference type="InterPro" id="IPR011707">
    <property type="entry name" value="Cu-oxidase-like_N"/>
</dbReference>
<dbReference type="InterPro" id="IPR008972">
    <property type="entry name" value="Cupredoxin"/>
</dbReference>
<dbReference type="InterPro" id="IPR011706">
    <property type="entry name" value="Cu-oxidase_C"/>
</dbReference>
<dbReference type="VEuPathDB" id="FungiDB:SI65_00009"/>
<feature type="chain" id="PRO_5009123816" description="laccase" evidence="12">
    <location>
        <begin position="18"/>
        <end position="539"/>
    </location>
</feature>
<evidence type="ECO:0000256" key="2">
    <source>
        <dbReference type="ARBA" id="ARBA00001935"/>
    </source>
</evidence>
<dbReference type="InterPro" id="IPR001117">
    <property type="entry name" value="Cu-oxidase_2nd"/>
</dbReference>
<dbReference type="PANTHER" id="PTHR11709">
    <property type="entry name" value="MULTI-COPPER OXIDASE"/>
    <property type="match status" value="1"/>
</dbReference>
<keyword evidence="8" id="KW-0186">Copper</keyword>
<dbReference type="SUPFAM" id="SSF49503">
    <property type="entry name" value="Cupredoxins"/>
    <property type="match status" value="3"/>
</dbReference>
<dbReference type="GO" id="GO:0052716">
    <property type="term" value="F:hydroquinone:oxygen oxidoreductase activity"/>
    <property type="evidence" value="ECO:0007669"/>
    <property type="project" value="UniProtKB-EC"/>
</dbReference>
<evidence type="ECO:0000256" key="7">
    <source>
        <dbReference type="ARBA" id="ARBA00023002"/>
    </source>
</evidence>
<dbReference type="CDD" id="cd13901">
    <property type="entry name" value="CuRO_3_MaLCC_like"/>
    <property type="match status" value="1"/>
</dbReference>
<dbReference type="EMBL" id="JXNT01000001">
    <property type="protein sequence ID" value="ODM22421.1"/>
    <property type="molecule type" value="Genomic_DNA"/>
</dbReference>
<accession>A0A1E3BNP8</accession>
<proteinExistence type="inferred from homology"/>
<dbReference type="CDD" id="cd13880">
    <property type="entry name" value="CuRO_2_MaLCC_like"/>
    <property type="match status" value="1"/>
</dbReference>
<comment type="cofactor">
    <cofactor evidence="2">
        <name>Cu cation</name>
        <dbReference type="ChEBI" id="CHEBI:23378"/>
    </cofactor>
</comment>
<feature type="domain" description="Plastocyanin-like" evidence="15">
    <location>
        <begin position="65"/>
        <end position="179"/>
    </location>
</feature>
<dbReference type="AlphaFoldDB" id="A0A1E3BNP8"/>
<evidence type="ECO:0000256" key="1">
    <source>
        <dbReference type="ARBA" id="ARBA00000349"/>
    </source>
</evidence>
<evidence type="ECO:0000259" key="14">
    <source>
        <dbReference type="Pfam" id="PF07731"/>
    </source>
</evidence>
<evidence type="ECO:0000256" key="4">
    <source>
        <dbReference type="ARBA" id="ARBA00012297"/>
    </source>
</evidence>
<keyword evidence="7" id="KW-0560">Oxidoreductase</keyword>
<evidence type="ECO:0000313" key="16">
    <source>
        <dbReference type="EMBL" id="ODM22421.1"/>
    </source>
</evidence>
<dbReference type="FunFam" id="2.60.40.420:FF:000046">
    <property type="entry name" value="Multicopper oxidase"/>
    <property type="match status" value="1"/>
</dbReference>
<dbReference type="InterPro" id="IPR045087">
    <property type="entry name" value="Cu-oxidase_fam"/>
</dbReference>
<dbReference type="Gene3D" id="2.60.40.420">
    <property type="entry name" value="Cupredoxins - blue copper proteins"/>
    <property type="match status" value="4"/>
</dbReference>
<keyword evidence="5" id="KW-0479">Metal-binding</keyword>
<evidence type="ECO:0000256" key="11">
    <source>
        <dbReference type="ARBA" id="ARBA00023185"/>
    </source>
</evidence>
<evidence type="ECO:0000256" key="12">
    <source>
        <dbReference type="SAM" id="SignalP"/>
    </source>
</evidence>
<evidence type="ECO:0000256" key="6">
    <source>
        <dbReference type="ARBA" id="ARBA00022729"/>
    </source>
</evidence>
<gene>
    <name evidence="16" type="ORF">SI65_00009</name>
</gene>
<feature type="domain" description="Plastocyanin-like" evidence="14">
    <location>
        <begin position="381"/>
        <end position="506"/>
    </location>
</feature>
<evidence type="ECO:0000256" key="3">
    <source>
        <dbReference type="ARBA" id="ARBA00010609"/>
    </source>
</evidence>
<dbReference type="Proteomes" id="UP000094569">
    <property type="component" value="Unassembled WGS sequence"/>
</dbReference>
<dbReference type="Pfam" id="PF07731">
    <property type="entry name" value="Cu-oxidase_2"/>
    <property type="match status" value="1"/>
</dbReference>
<evidence type="ECO:0000259" key="15">
    <source>
        <dbReference type="Pfam" id="PF07732"/>
    </source>
</evidence>